<dbReference type="PANTHER" id="PTHR35807">
    <property type="entry name" value="TRANSCRIPTIONAL REGULATOR REDD-RELATED"/>
    <property type="match status" value="1"/>
</dbReference>
<dbReference type="Gene3D" id="1.25.40.10">
    <property type="entry name" value="Tetratricopeptide repeat domain"/>
    <property type="match status" value="3"/>
</dbReference>
<dbReference type="SMART" id="SM01043">
    <property type="entry name" value="BTAD"/>
    <property type="match status" value="1"/>
</dbReference>
<dbReference type="InterPro" id="IPR027417">
    <property type="entry name" value="P-loop_NTPase"/>
</dbReference>
<gene>
    <name evidence="2" type="ORF">FB388_4787</name>
</gene>
<proteinExistence type="predicted"/>
<dbReference type="OrthoDB" id="134985at2"/>
<dbReference type="Gene3D" id="1.10.10.10">
    <property type="entry name" value="Winged helix-like DNA-binding domain superfamily/Winged helix DNA-binding domain"/>
    <property type="match status" value="1"/>
</dbReference>
<name>A0A543FUR8_9PSEU</name>
<dbReference type="SUPFAM" id="SSF52540">
    <property type="entry name" value="P-loop containing nucleoside triphosphate hydrolases"/>
    <property type="match status" value="1"/>
</dbReference>
<protein>
    <submittedName>
        <fullName evidence="2">SARP family transcriptional regulator</fullName>
    </submittedName>
</protein>
<dbReference type="InterPro" id="IPR051677">
    <property type="entry name" value="AfsR-DnrI-RedD_regulator"/>
</dbReference>
<dbReference type="InterPro" id="IPR011990">
    <property type="entry name" value="TPR-like_helical_dom_sf"/>
</dbReference>
<organism evidence="2 3">
    <name type="scientific">Pseudonocardia cypriaca</name>
    <dbReference type="NCBI Taxonomy" id="882449"/>
    <lineage>
        <taxon>Bacteria</taxon>
        <taxon>Bacillati</taxon>
        <taxon>Actinomycetota</taxon>
        <taxon>Actinomycetes</taxon>
        <taxon>Pseudonocardiales</taxon>
        <taxon>Pseudonocardiaceae</taxon>
        <taxon>Pseudonocardia</taxon>
    </lineage>
</organism>
<dbReference type="Pfam" id="PF13191">
    <property type="entry name" value="AAA_16"/>
    <property type="match status" value="1"/>
</dbReference>
<feature type="domain" description="Bacterial transcriptional activator" evidence="1">
    <location>
        <begin position="101"/>
        <end position="225"/>
    </location>
</feature>
<dbReference type="InterPro" id="IPR036388">
    <property type="entry name" value="WH-like_DNA-bd_sf"/>
</dbReference>
<dbReference type="SUPFAM" id="SSF48452">
    <property type="entry name" value="TPR-like"/>
    <property type="match status" value="2"/>
</dbReference>
<evidence type="ECO:0000259" key="1">
    <source>
        <dbReference type="SMART" id="SM01043"/>
    </source>
</evidence>
<dbReference type="EMBL" id="VFPH01000002">
    <property type="protein sequence ID" value="TQM37570.1"/>
    <property type="molecule type" value="Genomic_DNA"/>
</dbReference>
<evidence type="ECO:0000313" key="2">
    <source>
        <dbReference type="EMBL" id="TQM37570.1"/>
    </source>
</evidence>
<dbReference type="RefSeq" id="WP_142104375.1">
    <property type="nucleotide sequence ID" value="NZ_VFPH01000002.1"/>
</dbReference>
<dbReference type="Pfam" id="PF03704">
    <property type="entry name" value="BTAD"/>
    <property type="match status" value="1"/>
</dbReference>
<dbReference type="InterPro" id="IPR005158">
    <property type="entry name" value="BTAD"/>
</dbReference>
<accession>A0A543FUR8</accession>
<dbReference type="InterPro" id="IPR041664">
    <property type="entry name" value="AAA_16"/>
</dbReference>
<evidence type="ECO:0000313" key="3">
    <source>
        <dbReference type="Proteomes" id="UP000319818"/>
    </source>
</evidence>
<dbReference type="AlphaFoldDB" id="A0A543FUR8"/>
<dbReference type="Proteomes" id="UP000319818">
    <property type="component" value="Unassembled WGS sequence"/>
</dbReference>
<keyword evidence="3" id="KW-1185">Reference proteome</keyword>
<comment type="caution">
    <text evidence="2">The sequence shown here is derived from an EMBL/GenBank/DDBJ whole genome shotgun (WGS) entry which is preliminary data.</text>
</comment>
<sequence>MADQVRIQLLGTFRVLVGGEPVTEWPGRRSAELVQLLALADHHRLLRDQVLDALWPHLSPPQGAANLRKAAHHARQAIGRDDAVVLSGGGVYLFPSCRVETDVEEFERAAAAALRSGDAAACADATAAHPGCLLPGSLYEEWTQARRDHLAALHLDLLRAGGRWGRIAEVEPSDEQAHRELMREALANGNRHSAIRWYGKLRTHLERELGIRPGPETQALYDECVAGMARTATAYVGRQLELASATAALHAAERREVDALVVRGHAGMGKSALCRRVAAAARELGWTAVSVAARLGGEPYGPLVGAAEQLIGRDRSLLDALGAPARSTLAHLTPLAAPAPPRKGALTRHLVIGAVHRLLTARDATGVLLVLDDAHLADDATVDACLHLAHAGGRVPVLVLLAFRPESARQALTRAVAALDRAGRSTEIDLGPLDREDVVELARAGAPAAPADQALTHIVRTAHGNPFLVLELAGTVGPAGTLAVGRSVWDAVTARFLDLDDTSAAMLRRLAVAGDDLDPVDVPALTGLSEADAFELLDTALENGALTVTDGRYRFRHELVRQALIGQVPPHRRIAIHRETAGRLARAGAAPALVARHWLAGGRPDEAVGPLLAAARRAAGLGAFADALGHLEPLLEHSPGHGEALRLRAEALDALGDVRAPRAYAAAAAVGGPDVDEIRAKQALAQVKQGDPPGALRTLEGIEPGTVEGRLAHALALCGAAVLGFADPALGTAKAAECRRLALESGDATSLVIASWAQAAAAHARGDLRGSVWADLHDTHAIRALAISVFDGHLCISQRLLYGNRPDPDVIAFADSFAAEAQRLGAARGHAFAVTLRGEANLLSGQLDRAAADLTEAVRISRGIGAATGEALALQRRAEVALHRGCRTEASTLLDDALAVARDSDVGFHLLDRIYGTRITAAADPDAGLAALEEAEAAVRGPLETCPGCRITFAVPAAIAAARGGDLDRTVQYEQAAEMLATVVMRLPAWHAALAEVRGHRLRATGDRGATAQFRAAAEGFRQVGQPLDAARCAALL</sequence>
<reference evidence="2 3" key="1">
    <citation type="submission" date="2019-06" db="EMBL/GenBank/DDBJ databases">
        <title>Sequencing the genomes of 1000 actinobacteria strains.</title>
        <authorList>
            <person name="Klenk H.-P."/>
        </authorList>
    </citation>
    <scope>NUCLEOTIDE SEQUENCE [LARGE SCALE GENOMIC DNA]</scope>
    <source>
        <strain evidence="2 3">DSM 45511</strain>
    </source>
</reference>